<reference evidence="3" key="1">
    <citation type="journal article" date="2018" name="Nat. Microbiol.">
        <title>Leveraging single-cell genomics to expand the fungal tree of life.</title>
        <authorList>
            <person name="Ahrendt S.R."/>
            <person name="Quandt C.A."/>
            <person name="Ciobanu D."/>
            <person name="Clum A."/>
            <person name="Salamov A."/>
            <person name="Andreopoulos B."/>
            <person name="Cheng J.F."/>
            <person name="Woyke T."/>
            <person name="Pelin A."/>
            <person name="Henrissat B."/>
            <person name="Reynolds N.K."/>
            <person name="Benny G.L."/>
            <person name="Smith M.E."/>
            <person name="James T.Y."/>
            <person name="Grigoriev I.V."/>
        </authorList>
    </citation>
    <scope>NUCLEOTIDE SEQUENCE [LARGE SCALE GENOMIC DNA]</scope>
</reference>
<dbReference type="CDD" id="cd00756">
    <property type="entry name" value="MoaE"/>
    <property type="match status" value="1"/>
</dbReference>
<evidence type="ECO:0000313" key="3">
    <source>
        <dbReference type="Proteomes" id="UP000267251"/>
    </source>
</evidence>
<keyword evidence="3" id="KW-1185">Reference proteome</keyword>
<dbReference type="Proteomes" id="UP000267251">
    <property type="component" value="Unassembled WGS sequence"/>
</dbReference>
<evidence type="ECO:0000313" key="2">
    <source>
        <dbReference type="EMBL" id="RKP11712.1"/>
    </source>
</evidence>
<gene>
    <name evidence="2" type="ORF">BJ684DRAFT_12568</name>
</gene>
<dbReference type="Pfam" id="PF02391">
    <property type="entry name" value="MoaE"/>
    <property type="match status" value="1"/>
</dbReference>
<dbReference type="AlphaFoldDB" id="A0A4P9XZX1"/>
<dbReference type="InterPro" id="IPR003448">
    <property type="entry name" value="Mopterin_biosynth_MoaE"/>
</dbReference>
<protein>
    <submittedName>
        <fullName evidence="2">Molybdopterin converting factor subunit 2</fullName>
    </submittedName>
</protein>
<dbReference type="InterPro" id="IPR036563">
    <property type="entry name" value="MoaE_sf"/>
</dbReference>
<dbReference type="Gene3D" id="3.90.1170.40">
    <property type="entry name" value="Molybdopterin biosynthesis MoaE subunit"/>
    <property type="match status" value="1"/>
</dbReference>
<dbReference type="PANTHER" id="PTHR23404">
    <property type="entry name" value="MOLYBDOPTERIN SYNTHASE RELATED"/>
    <property type="match status" value="1"/>
</dbReference>
<evidence type="ECO:0000256" key="1">
    <source>
        <dbReference type="SAM" id="MobiDB-lite"/>
    </source>
</evidence>
<accession>A0A4P9XZX1</accession>
<feature type="region of interest" description="Disordered" evidence="1">
    <location>
        <begin position="137"/>
        <end position="156"/>
    </location>
</feature>
<organism evidence="2 3">
    <name type="scientific">Piptocephalis cylindrospora</name>
    <dbReference type="NCBI Taxonomy" id="1907219"/>
    <lineage>
        <taxon>Eukaryota</taxon>
        <taxon>Fungi</taxon>
        <taxon>Fungi incertae sedis</taxon>
        <taxon>Zoopagomycota</taxon>
        <taxon>Zoopagomycotina</taxon>
        <taxon>Zoopagomycetes</taxon>
        <taxon>Zoopagales</taxon>
        <taxon>Piptocephalidaceae</taxon>
        <taxon>Piptocephalis</taxon>
    </lineage>
</organism>
<sequence>MYTSYSFTHEPLSLEALVSKVESKQAGAISTFIGTTRDTYQGKKVLRLEYQAYEDMALHEFEQLGKKASRRWSEPPLLALAIIHRLGLVLPGEASVMIAVASAHRRESLEAVQYLIDALKNTIPIWKREVLEGEGGSEEAVWRANAHPTGNEKGSE</sequence>
<proteinExistence type="predicted"/>
<dbReference type="EMBL" id="KZ988702">
    <property type="protein sequence ID" value="RKP11712.1"/>
    <property type="molecule type" value="Genomic_DNA"/>
</dbReference>
<dbReference type="GO" id="GO:0006777">
    <property type="term" value="P:Mo-molybdopterin cofactor biosynthetic process"/>
    <property type="evidence" value="ECO:0007669"/>
    <property type="project" value="InterPro"/>
</dbReference>
<dbReference type="SUPFAM" id="SSF54690">
    <property type="entry name" value="Molybdopterin synthase subunit MoaE"/>
    <property type="match status" value="1"/>
</dbReference>
<dbReference type="OrthoDB" id="5531344at2759"/>
<name>A0A4P9XZX1_9FUNG</name>